<dbReference type="InterPro" id="IPR007741">
    <property type="entry name" value="Ribosomal_mL43/mS25/NADH_DH"/>
</dbReference>
<proteinExistence type="inferred from homology"/>
<dbReference type="Pfam" id="PF05047">
    <property type="entry name" value="L51_S25_CI-B8"/>
    <property type="match status" value="1"/>
</dbReference>
<evidence type="ECO:0000256" key="5">
    <source>
        <dbReference type="ARBA" id="ARBA00022448"/>
    </source>
</evidence>
<dbReference type="InterPro" id="IPR016464">
    <property type="entry name" value="NADH_Ub_cplx-1_asu_su-2"/>
</dbReference>
<evidence type="ECO:0000313" key="14">
    <source>
        <dbReference type="EMBL" id="VDO00867.1"/>
    </source>
</evidence>
<keyword evidence="6" id="KW-0679">Respiratory chain</keyword>
<evidence type="ECO:0000256" key="8">
    <source>
        <dbReference type="ARBA" id="ARBA00022982"/>
    </source>
</evidence>
<dbReference type="InterPro" id="IPR036249">
    <property type="entry name" value="Thioredoxin-like_sf"/>
</dbReference>
<evidence type="ECO:0000259" key="13">
    <source>
        <dbReference type="SMART" id="SM00916"/>
    </source>
</evidence>
<comment type="similarity">
    <text evidence="3">Belongs to the complex I NDUFA2 subunit family.</text>
</comment>
<reference evidence="16" key="1">
    <citation type="submission" date="2017-02" db="UniProtKB">
        <authorList>
            <consortium name="WormBaseParasite"/>
        </authorList>
    </citation>
    <scope>IDENTIFICATION</scope>
</reference>
<protein>
    <recommendedName>
        <fullName evidence="4">NADH dehydrogenase [ubiquinone] 1 alpha subcomplex subunit 2</fullName>
    </recommendedName>
    <alternativeName>
        <fullName evidence="11">Complex I-B8</fullName>
    </alternativeName>
    <alternativeName>
        <fullName evidence="12">NADH-ubiquinone oxidoreductase B8 subunit</fullName>
    </alternativeName>
</protein>
<evidence type="ECO:0000256" key="10">
    <source>
        <dbReference type="ARBA" id="ARBA00023136"/>
    </source>
</evidence>
<evidence type="ECO:0000256" key="3">
    <source>
        <dbReference type="ARBA" id="ARBA00008939"/>
    </source>
</evidence>
<keyword evidence="5" id="KW-0813">Transport</keyword>
<keyword evidence="10" id="KW-0472">Membrane</keyword>
<dbReference type="GO" id="GO:0005743">
    <property type="term" value="C:mitochondrial inner membrane"/>
    <property type="evidence" value="ECO:0007669"/>
    <property type="project" value="UniProtKB-SubCell"/>
</dbReference>
<dbReference type="WBParaSite" id="HNAJ_0000500901-mRNA-1">
    <property type="protein sequence ID" value="HNAJ_0000500901-mRNA-1"/>
    <property type="gene ID" value="HNAJ_0000500901"/>
</dbReference>
<reference evidence="14 15" key="2">
    <citation type="submission" date="2018-11" db="EMBL/GenBank/DDBJ databases">
        <authorList>
            <consortium name="Pathogen Informatics"/>
        </authorList>
    </citation>
    <scope>NUCLEOTIDE SEQUENCE [LARGE SCALE GENOMIC DNA]</scope>
</reference>
<organism evidence="16">
    <name type="scientific">Rodentolepis nana</name>
    <name type="common">Dwarf tapeworm</name>
    <name type="synonym">Hymenolepis nana</name>
    <dbReference type="NCBI Taxonomy" id="102285"/>
    <lineage>
        <taxon>Eukaryota</taxon>
        <taxon>Metazoa</taxon>
        <taxon>Spiralia</taxon>
        <taxon>Lophotrochozoa</taxon>
        <taxon>Platyhelminthes</taxon>
        <taxon>Cestoda</taxon>
        <taxon>Eucestoda</taxon>
        <taxon>Cyclophyllidea</taxon>
        <taxon>Hymenolepididae</taxon>
        <taxon>Rodentolepis</taxon>
    </lineage>
</organism>
<dbReference type="PIRSF" id="PIRSF005822">
    <property type="entry name" value="NDUA2"/>
    <property type="match status" value="1"/>
</dbReference>
<evidence type="ECO:0000256" key="7">
    <source>
        <dbReference type="ARBA" id="ARBA00022792"/>
    </source>
</evidence>
<evidence type="ECO:0000256" key="1">
    <source>
        <dbReference type="ARBA" id="ARBA00003195"/>
    </source>
</evidence>
<evidence type="ECO:0000256" key="12">
    <source>
        <dbReference type="ARBA" id="ARBA00032513"/>
    </source>
</evidence>
<dbReference type="Proteomes" id="UP000278807">
    <property type="component" value="Unassembled WGS sequence"/>
</dbReference>
<dbReference type="AlphaFoldDB" id="A0A0R3TD70"/>
<gene>
    <name evidence="14" type="ORF">HNAJ_LOCUS5007</name>
</gene>
<sequence>MSSLPRLSGVKELRFLFSPVNASSAGLREFISKNYGGLKNINPNVQFMIREANNSPARIYARYAFGKEHMVSADGCSSTDILKKFYELNSV</sequence>
<feature type="domain" description="Ribosomal protein/NADH dehydrogenase" evidence="13">
    <location>
        <begin position="19"/>
        <end position="91"/>
    </location>
</feature>
<evidence type="ECO:0000256" key="4">
    <source>
        <dbReference type="ARBA" id="ARBA00016394"/>
    </source>
</evidence>
<dbReference type="Gene3D" id="3.40.30.10">
    <property type="entry name" value="Glutaredoxin"/>
    <property type="match status" value="1"/>
</dbReference>
<dbReference type="STRING" id="102285.A0A0R3TD70"/>
<dbReference type="SUPFAM" id="SSF52833">
    <property type="entry name" value="Thioredoxin-like"/>
    <property type="match status" value="1"/>
</dbReference>
<accession>A0A0R3TD70</accession>
<comment type="function">
    <text evidence="1">Accessory subunit of the mitochondrial membrane respiratory chain NADH dehydrogenase (Complex I), that is believed not to be involved in catalysis. Complex I functions in the transfer of electrons from NADH to the respiratory chain. The immediate electron acceptor for the enzyme is believed to be ubiquinone.</text>
</comment>
<evidence type="ECO:0000256" key="9">
    <source>
        <dbReference type="ARBA" id="ARBA00023128"/>
    </source>
</evidence>
<keyword evidence="9" id="KW-0496">Mitochondrion</keyword>
<evidence type="ECO:0000313" key="16">
    <source>
        <dbReference type="WBParaSite" id="HNAJ_0000500901-mRNA-1"/>
    </source>
</evidence>
<dbReference type="SMART" id="SM00916">
    <property type="entry name" value="L51_S25_CI-B8"/>
    <property type="match status" value="1"/>
</dbReference>
<dbReference type="EMBL" id="UZAE01003931">
    <property type="protein sequence ID" value="VDO00867.1"/>
    <property type="molecule type" value="Genomic_DNA"/>
</dbReference>
<dbReference type="PANTHER" id="PTHR12878">
    <property type="entry name" value="NADH-UBIQUINONE OXIDOREDUCTASE B8 SUBUNIT"/>
    <property type="match status" value="1"/>
</dbReference>
<keyword evidence="8" id="KW-0249">Electron transport</keyword>
<dbReference type="OrthoDB" id="10250268at2759"/>
<evidence type="ECO:0000313" key="15">
    <source>
        <dbReference type="Proteomes" id="UP000278807"/>
    </source>
</evidence>
<name>A0A0R3TD70_RODNA</name>
<comment type="subcellular location">
    <subcellularLocation>
        <location evidence="2">Mitochondrion inner membrane</location>
        <topology evidence="2">Peripheral membrane protein</topology>
        <orientation evidence="2">Matrix side</orientation>
    </subcellularLocation>
</comment>
<evidence type="ECO:0000256" key="6">
    <source>
        <dbReference type="ARBA" id="ARBA00022660"/>
    </source>
</evidence>
<evidence type="ECO:0000256" key="11">
    <source>
        <dbReference type="ARBA" id="ARBA00031441"/>
    </source>
</evidence>
<dbReference type="PANTHER" id="PTHR12878:SF0">
    <property type="entry name" value="NADH DEHYDROGENASE [UBIQUINONE] 1 ALPHA SUBCOMPLEX SUBUNIT 2"/>
    <property type="match status" value="1"/>
</dbReference>
<keyword evidence="15" id="KW-1185">Reference proteome</keyword>
<keyword evidence="7" id="KW-0999">Mitochondrion inner membrane</keyword>
<evidence type="ECO:0000256" key="2">
    <source>
        <dbReference type="ARBA" id="ARBA00004443"/>
    </source>
</evidence>